<organism evidence="2 3">
    <name type="scientific">Dimargaris cristalligena</name>
    <dbReference type="NCBI Taxonomy" id="215637"/>
    <lineage>
        <taxon>Eukaryota</taxon>
        <taxon>Fungi</taxon>
        <taxon>Fungi incertae sedis</taxon>
        <taxon>Zoopagomycota</taxon>
        <taxon>Kickxellomycotina</taxon>
        <taxon>Dimargaritomycetes</taxon>
        <taxon>Dimargaritales</taxon>
        <taxon>Dimargaritaceae</taxon>
        <taxon>Dimargaris</taxon>
    </lineage>
</organism>
<feature type="region of interest" description="Disordered" evidence="1">
    <location>
        <begin position="1"/>
        <end position="29"/>
    </location>
</feature>
<dbReference type="STRING" id="215637.A0A4V1J416"/>
<evidence type="ECO:0000313" key="3">
    <source>
        <dbReference type="Proteomes" id="UP000268162"/>
    </source>
</evidence>
<evidence type="ECO:0000313" key="2">
    <source>
        <dbReference type="EMBL" id="RKP33989.1"/>
    </source>
</evidence>
<feature type="region of interest" description="Disordered" evidence="1">
    <location>
        <begin position="134"/>
        <end position="170"/>
    </location>
</feature>
<sequence>MLMSNSNTPTKSPSTASKKSSSKPTRMSDTEFTRLSLIKAWVIKNKASIACLKCNTKGHITDHGGKRFNCTLCNKRFSKASLCEARNPRLFHELEAKYPDLQTAPRQHPPAQPTPVTAASTVSKLVEASTVVVEPAGTKSSKAGPPDCQSPDPTSGPIMSTQGKRPHLSPPVYANKRHCSLPSRPTVPAEATYADVVKRLGLKGEAQQKSGLLALQKLYAKPQKPELVYVRGISRMRIRALKDILYSLGFYLPSLLNICYLGTETVEFLVAPTYVDVFKGKVKAVELTLLPKFSTTGATDPDASPAMKECILQAFIKRAHKIIAGTRNPLVAQTFRDILVQNKVYQFSAAPLLAVPAIPSPSPTAQLPKSSAHLAYTTGELPKAHVHPFPPCGELSPVLDIPHEEEPTSPHLSPSSYHLEAPCLDDQSLSPMHYASPAAEPPSSDENAGLARLRSIVSSNQQPTTSTKVWTIWDKNDHIFREHTMQDIQMWADILQYPSGTSLSREHLRWKAPPPPQIYHLDHAFVRAELMDQAQVHLEQCQVPSDHPLLSIQLPTKSPMSQPPGSLRFHIHRLQQPIYQQEFRVAYQVLCPTISQVMQRAHQAIKHSGLVTLAEIINFLDSVIVEAILAAASSSIGEYDAGKVRSQPDKSIEHMVKAGTAVDAIRLMKSQQRGITQMILASRSDVSVEEDVDWLYSCQVE</sequence>
<dbReference type="AlphaFoldDB" id="A0A4V1J416"/>
<feature type="compositionally biased region" description="Low complexity" evidence="1">
    <location>
        <begin position="1"/>
        <end position="25"/>
    </location>
</feature>
<reference evidence="3" key="1">
    <citation type="journal article" date="2018" name="Nat. Microbiol.">
        <title>Leveraging single-cell genomics to expand the fungal tree of life.</title>
        <authorList>
            <person name="Ahrendt S.R."/>
            <person name="Quandt C.A."/>
            <person name="Ciobanu D."/>
            <person name="Clum A."/>
            <person name="Salamov A."/>
            <person name="Andreopoulos B."/>
            <person name="Cheng J.F."/>
            <person name="Woyke T."/>
            <person name="Pelin A."/>
            <person name="Henrissat B."/>
            <person name="Reynolds N.K."/>
            <person name="Benny G.L."/>
            <person name="Smith M.E."/>
            <person name="James T.Y."/>
            <person name="Grigoriev I.V."/>
        </authorList>
    </citation>
    <scope>NUCLEOTIDE SEQUENCE [LARGE SCALE GENOMIC DNA]</scope>
    <source>
        <strain evidence="3">RSA 468</strain>
    </source>
</reference>
<feature type="compositionally biased region" description="Polar residues" evidence="1">
    <location>
        <begin position="151"/>
        <end position="163"/>
    </location>
</feature>
<gene>
    <name evidence="2" type="ORF">BJ085DRAFT_39282</name>
</gene>
<accession>A0A4V1J416</accession>
<dbReference type="Proteomes" id="UP000268162">
    <property type="component" value="Unassembled WGS sequence"/>
</dbReference>
<evidence type="ECO:0000256" key="1">
    <source>
        <dbReference type="SAM" id="MobiDB-lite"/>
    </source>
</evidence>
<name>A0A4V1J416_9FUNG</name>
<proteinExistence type="predicted"/>
<dbReference type="EMBL" id="ML003420">
    <property type="protein sequence ID" value="RKP33989.1"/>
    <property type="molecule type" value="Genomic_DNA"/>
</dbReference>
<keyword evidence="3" id="KW-1185">Reference proteome</keyword>
<protein>
    <submittedName>
        <fullName evidence="2">Uncharacterized protein</fullName>
    </submittedName>
</protein>